<dbReference type="EMBL" id="CVRS01000067">
    <property type="protein sequence ID" value="CRL37458.1"/>
    <property type="molecule type" value="Genomic_DNA"/>
</dbReference>
<dbReference type="RefSeq" id="WP_007885619.1">
    <property type="nucleotide sequence ID" value="NZ_CBCTRZ010000007.1"/>
</dbReference>
<dbReference type="SUPFAM" id="SSF53850">
    <property type="entry name" value="Periplasmic binding protein-like II"/>
    <property type="match status" value="1"/>
</dbReference>
<feature type="compositionally biased region" description="Low complexity" evidence="8">
    <location>
        <begin position="25"/>
        <end position="39"/>
    </location>
</feature>
<dbReference type="InterPro" id="IPR006061">
    <property type="entry name" value="SBP_1_CS"/>
</dbReference>
<reference evidence="11" key="1">
    <citation type="submission" date="2015-05" db="EMBL/GenBank/DDBJ databases">
        <authorList>
            <consortium name="Pathogen Informatics"/>
        </authorList>
    </citation>
    <scope>NUCLEOTIDE SEQUENCE [LARGE SCALE GENOMIC DNA]</scope>
    <source>
        <strain evidence="11">L1-83</strain>
    </source>
</reference>
<dbReference type="PROSITE" id="PS01037">
    <property type="entry name" value="SBP_BACTERIAL_1"/>
    <property type="match status" value="1"/>
</dbReference>
<keyword evidence="2" id="KW-0813">Transport</keyword>
<feature type="region of interest" description="Disordered" evidence="8">
    <location>
        <begin position="25"/>
        <end position="47"/>
    </location>
</feature>
<dbReference type="PROSITE" id="PS51257">
    <property type="entry name" value="PROKAR_LIPOPROTEIN"/>
    <property type="match status" value="1"/>
</dbReference>
<keyword evidence="11" id="KW-1185">Reference proteome</keyword>
<accession>A0A0M6WN57</accession>
<dbReference type="GeneID" id="75163603"/>
<evidence type="ECO:0000256" key="7">
    <source>
        <dbReference type="ARBA" id="ARBA00023288"/>
    </source>
</evidence>
<dbReference type="Proteomes" id="UP000049828">
    <property type="component" value="Unassembled WGS sequence"/>
</dbReference>
<keyword evidence="7" id="KW-0449">Lipoprotein</keyword>
<evidence type="ECO:0000256" key="1">
    <source>
        <dbReference type="ARBA" id="ARBA00008520"/>
    </source>
</evidence>
<dbReference type="OrthoDB" id="94797at2"/>
<evidence type="ECO:0000256" key="9">
    <source>
        <dbReference type="SAM" id="SignalP"/>
    </source>
</evidence>
<keyword evidence="5" id="KW-0472">Membrane</keyword>
<dbReference type="GO" id="GO:0055085">
    <property type="term" value="P:transmembrane transport"/>
    <property type="evidence" value="ECO:0007669"/>
    <property type="project" value="InterPro"/>
</dbReference>
<name>A0A0M6WN57_9FIRM</name>
<dbReference type="PANTHER" id="PTHR43649">
    <property type="entry name" value="ARABINOSE-BINDING PROTEIN-RELATED"/>
    <property type="match status" value="1"/>
</dbReference>
<evidence type="ECO:0000256" key="2">
    <source>
        <dbReference type="ARBA" id="ARBA00022448"/>
    </source>
</evidence>
<feature type="signal peptide" evidence="9">
    <location>
        <begin position="1"/>
        <end position="19"/>
    </location>
</feature>
<sequence>MKKAISTLLVASMCAATLAGCGGNANTSANTDNSSAENTVGTEKTEKNGTADNAAEFENKKLNIAVFEGGYGPDYWNEIVEKFEAAYPGVEVDMQISPSIGDVIRPQIVAGNVPDFIVMNDNDSTGLISSMIKEHALLDLTDVFEGPGIDDETPLKDQVNTGILETAKCQPYADGKIYLAPFNSSPMGLVYNKTLFEEMNYELPTTWDEFFALGDQAKEDGYALMTYAGIYPSYVESLLWPALASATGIDNIKDISNYVEGSFSKPEAMEVLENIAKIGTGGYLLEGTVALNHTQSQTEMMMNKCLFIPNGNWMENEMADAPRADGFEFGLWTAPVLKDGDEAYVMTSVEQFSIPAKAENPELAKEFLRFLYTEESVKLFAEKANGIYALKDATELSKGLVSDGIYNMNEIYEHGTSMVFGFAALPEGCKVVPNDDVFNVLSDVMTGKMSAEEWAQKVENSFKEVSETAQ</sequence>
<dbReference type="InterPro" id="IPR006059">
    <property type="entry name" value="SBP"/>
</dbReference>
<dbReference type="PANTHER" id="PTHR43649:SF33">
    <property type="entry name" value="POLYGALACTURONAN_RHAMNOGALACTURONAN-BINDING PROTEIN YTCQ"/>
    <property type="match status" value="1"/>
</dbReference>
<evidence type="ECO:0000313" key="10">
    <source>
        <dbReference type="EMBL" id="CRL37458.1"/>
    </source>
</evidence>
<evidence type="ECO:0000313" key="11">
    <source>
        <dbReference type="Proteomes" id="UP000049828"/>
    </source>
</evidence>
<organism evidence="10 11">
    <name type="scientific">Roseburia inulinivorans</name>
    <dbReference type="NCBI Taxonomy" id="360807"/>
    <lineage>
        <taxon>Bacteria</taxon>
        <taxon>Bacillati</taxon>
        <taxon>Bacillota</taxon>
        <taxon>Clostridia</taxon>
        <taxon>Lachnospirales</taxon>
        <taxon>Lachnospiraceae</taxon>
        <taxon>Roseburia</taxon>
    </lineage>
</organism>
<keyword evidence="3" id="KW-1003">Cell membrane</keyword>
<keyword evidence="4 9" id="KW-0732">Signal</keyword>
<evidence type="ECO:0000256" key="5">
    <source>
        <dbReference type="ARBA" id="ARBA00023136"/>
    </source>
</evidence>
<dbReference type="InterPro" id="IPR022387">
    <property type="entry name" value="Bind_CPR0540"/>
</dbReference>
<proteinExistence type="inferred from homology"/>
<dbReference type="Gene3D" id="3.40.190.10">
    <property type="entry name" value="Periplasmic binding protein-like II"/>
    <property type="match status" value="1"/>
</dbReference>
<evidence type="ECO:0000256" key="3">
    <source>
        <dbReference type="ARBA" id="ARBA00022475"/>
    </source>
</evidence>
<feature type="chain" id="PRO_5039541818" evidence="9">
    <location>
        <begin position="20"/>
        <end position="470"/>
    </location>
</feature>
<dbReference type="Pfam" id="PF01547">
    <property type="entry name" value="SBP_bac_1"/>
    <property type="match status" value="1"/>
</dbReference>
<protein>
    <submittedName>
        <fullName evidence="10">Carbohydrate ABC transporter substrate-binding protein, CUT1 family (TC 3.A.1.1.-)</fullName>
    </submittedName>
</protein>
<evidence type="ECO:0000256" key="8">
    <source>
        <dbReference type="SAM" id="MobiDB-lite"/>
    </source>
</evidence>
<dbReference type="AlphaFoldDB" id="A0A0M6WN57"/>
<keyword evidence="6" id="KW-0564">Palmitate</keyword>
<dbReference type="InterPro" id="IPR050490">
    <property type="entry name" value="Bact_solute-bd_prot1"/>
</dbReference>
<dbReference type="NCBIfam" id="TIGR03850">
    <property type="entry name" value="bind_CPR_0540"/>
    <property type="match status" value="1"/>
</dbReference>
<evidence type="ECO:0000256" key="4">
    <source>
        <dbReference type="ARBA" id="ARBA00022729"/>
    </source>
</evidence>
<dbReference type="SMR" id="A0A0M6WN57"/>
<evidence type="ECO:0000256" key="6">
    <source>
        <dbReference type="ARBA" id="ARBA00023139"/>
    </source>
</evidence>
<gene>
    <name evidence="10" type="ORF">RIL183_04001</name>
</gene>
<comment type="similarity">
    <text evidence="1">Belongs to the bacterial solute-binding protein 1 family.</text>
</comment>